<dbReference type="SUPFAM" id="SSF63380">
    <property type="entry name" value="Riboflavin synthase domain-like"/>
    <property type="match status" value="1"/>
</dbReference>
<feature type="domain" description="FAD-binding FR-type" evidence="2">
    <location>
        <begin position="87"/>
        <end position="204"/>
    </location>
</feature>
<accession>A0ABT3MR72</accession>
<dbReference type="PROSITE" id="PS51384">
    <property type="entry name" value="FAD_FR"/>
    <property type="match status" value="1"/>
</dbReference>
<dbReference type="PANTHER" id="PTHR47354:SF3">
    <property type="entry name" value="OXIDOREDUCTASE-RELATED"/>
    <property type="match status" value="1"/>
</dbReference>
<sequence length="333" mass="37088">MPLITFAGHTYQASSQRPLLETLLSHRLPVPHSCRSGYCHSCLMKVEKGNVPACSQQSLSIDKIQQGYFLACLCRPEQDMEISLARRDIVPGIITGKTRLTSTLVALDIAPRHPVNYEPGQLITLWTTDSPPSASQLSVRSNNSKELARPCYLASLAEEDKQLTVHIQRRVNGQFSQWAHDCTQIGQKISISDVRGTKIHQNLSSNNLIVVQDGCLAPILPLLRRLYASSATTTKTVHLILQVDHEDNLYGMTLMSRLAQQQPDFTVRICCGLQGKKQLETILAETILAETILEKSGSSSELSDSRLIISGYQDFIKQYTQQVQMDILLLPYS</sequence>
<dbReference type="PANTHER" id="PTHR47354">
    <property type="entry name" value="NADH OXIDOREDUCTASE HCR"/>
    <property type="match status" value="1"/>
</dbReference>
<dbReference type="InterPro" id="IPR017927">
    <property type="entry name" value="FAD-bd_FR_type"/>
</dbReference>
<comment type="caution">
    <text evidence="3">The sequence shown here is derived from an EMBL/GenBank/DDBJ whole genome shotgun (WGS) entry which is preliminary data.</text>
</comment>
<protein>
    <submittedName>
        <fullName evidence="3">2Fe-2S iron-sulfur cluster-binding protein</fullName>
    </submittedName>
</protein>
<evidence type="ECO:0000313" key="4">
    <source>
        <dbReference type="Proteomes" id="UP001209854"/>
    </source>
</evidence>
<proteinExistence type="predicted"/>
<dbReference type="InterPro" id="IPR036010">
    <property type="entry name" value="2Fe-2S_ferredoxin-like_sf"/>
</dbReference>
<dbReference type="InterPro" id="IPR050415">
    <property type="entry name" value="MRET"/>
</dbReference>
<feature type="domain" description="2Fe-2S ferredoxin-type" evidence="1">
    <location>
        <begin position="2"/>
        <end position="88"/>
    </location>
</feature>
<dbReference type="Gene3D" id="3.10.20.30">
    <property type="match status" value="1"/>
</dbReference>
<dbReference type="RefSeq" id="WP_262566871.1">
    <property type="nucleotide sequence ID" value="NZ_JAPFCC010000001.1"/>
</dbReference>
<evidence type="ECO:0000313" key="3">
    <source>
        <dbReference type="EMBL" id="MCW7551873.1"/>
    </source>
</evidence>
<keyword evidence="4" id="KW-1185">Reference proteome</keyword>
<dbReference type="EMBL" id="JAPFCC010000001">
    <property type="protein sequence ID" value="MCW7551873.1"/>
    <property type="molecule type" value="Genomic_DNA"/>
</dbReference>
<dbReference type="PROSITE" id="PS51085">
    <property type="entry name" value="2FE2S_FER_2"/>
    <property type="match status" value="1"/>
</dbReference>
<dbReference type="CDD" id="cd00207">
    <property type="entry name" value="fer2"/>
    <property type="match status" value="1"/>
</dbReference>
<evidence type="ECO:0000259" key="1">
    <source>
        <dbReference type="PROSITE" id="PS51085"/>
    </source>
</evidence>
<organism evidence="3 4">
    <name type="scientific">Endozoicomonas gorgoniicola</name>
    <dbReference type="NCBI Taxonomy" id="1234144"/>
    <lineage>
        <taxon>Bacteria</taxon>
        <taxon>Pseudomonadati</taxon>
        <taxon>Pseudomonadota</taxon>
        <taxon>Gammaproteobacteria</taxon>
        <taxon>Oceanospirillales</taxon>
        <taxon>Endozoicomonadaceae</taxon>
        <taxon>Endozoicomonas</taxon>
    </lineage>
</organism>
<dbReference type="InterPro" id="IPR017938">
    <property type="entry name" value="Riboflavin_synthase-like_b-brl"/>
</dbReference>
<name>A0ABT3MR72_9GAMM</name>
<dbReference type="InterPro" id="IPR001041">
    <property type="entry name" value="2Fe-2S_ferredoxin-type"/>
</dbReference>
<dbReference type="Pfam" id="PF00111">
    <property type="entry name" value="Fer2"/>
    <property type="match status" value="1"/>
</dbReference>
<dbReference type="Proteomes" id="UP001209854">
    <property type="component" value="Unassembled WGS sequence"/>
</dbReference>
<dbReference type="SUPFAM" id="SSF54292">
    <property type="entry name" value="2Fe-2S ferredoxin-like"/>
    <property type="match status" value="1"/>
</dbReference>
<evidence type="ECO:0000259" key="2">
    <source>
        <dbReference type="PROSITE" id="PS51384"/>
    </source>
</evidence>
<gene>
    <name evidence="3" type="ORF">NX722_04295</name>
</gene>
<dbReference type="Gene3D" id="2.40.30.10">
    <property type="entry name" value="Translation factors"/>
    <property type="match status" value="1"/>
</dbReference>
<reference evidence="3 4" key="1">
    <citation type="submission" date="2022-10" db="EMBL/GenBank/DDBJ databases">
        <title>High-quality genome sequences of two octocoral-associated bacteria, Endozoicomonas euniceicola EF212 and Endozoicomonas gorgoniicola PS125.</title>
        <authorList>
            <person name="Chiou Y.-J."/>
            <person name="Chen Y.-H."/>
        </authorList>
    </citation>
    <scope>NUCLEOTIDE SEQUENCE [LARGE SCALE GENOMIC DNA]</scope>
    <source>
        <strain evidence="3 4">PS125</strain>
    </source>
</reference>
<dbReference type="InterPro" id="IPR012675">
    <property type="entry name" value="Beta-grasp_dom_sf"/>
</dbReference>